<accession>A0A1Z1MFV8</accession>
<keyword evidence="1" id="KW-0472">Membrane</keyword>
<keyword evidence="2" id="KW-0934">Plastid</keyword>
<keyword evidence="1" id="KW-1133">Transmembrane helix</keyword>
<organism evidence="2">
    <name type="scientific">Polysiphonia sertularioides</name>
    <dbReference type="NCBI Taxonomy" id="945028"/>
    <lineage>
        <taxon>Eukaryota</taxon>
        <taxon>Rhodophyta</taxon>
        <taxon>Florideophyceae</taxon>
        <taxon>Rhodymeniophycidae</taxon>
        <taxon>Ceramiales</taxon>
        <taxon>Rhodomelaceae</taxon>
        <taxon>Polysiphonioideae</taxon>
        <taxon>Polysiphonia</taxon>
    </lineage>
</organism>
<name>A0A1Z1MFV8_9FLOR</name>
<feature type="transmembrane region" description="Helical" evidence="1">
    <location>
        <begin position="6"/>
        <end position="25"/>
    </location>
</feature>
<reference evidence="2" key="1">
    <citation type="journal article" date="2017" name="J. Phycol.">
        <title>Analysis of chloroplast genomes and a supermatrix inform reclassification of the Rhodomelaceae (Rhodophyta).</title>
        <authorList>
            <person name="Diaz-Tapia P."/>
            <person name="Maggs C.A."/>
            <person name="West J.A."/>
            <person name="Verbruggen H."/>
        </authorList>
    </citation>
    <scope>NUCLEOTIDE SEQUENCE</scope>
    <source>
        <strain evidence="2">PD0001</strain>
    </source>
</reference>
<keyword evidence="1" id="KW-0812">Transmembrane</keyword>
<protein>
    <submittedName>
        <fullName evidence="2">Uncharacterized protein</fullName>
    </submittedName>
</protein>
<proteinExistence type="predicted"/>
<evidence type="ECO:0000256" key="1">
    <source>
        <dbReference type="SAM" id="Phobius"/>
    </source>
</evidence>
<dbReference type="AlphaFoldDB" id="A0A1Z1MFV8"/>
<keyword evidence="2" id="KW-0150">Chloroplast</keyword>
<dbReference type="EMBL" id="MF101435">
    <property type="protein sequence ID" value="ARW64957.1"/>
    <property type="molecule type" value="Genomic_DNA"/>
</dbReference>
<evidence type="ECO:0000313" key="2">
    <source>
        <dbReference type="EMBL" id="ARW64957.1"/>
    </source>
</evidence>
<sequence length="44" mass="5488">MRYTIYLLRSVFLIFYVDLNSFLYTNNLYKQSHLYQLTMIRFKG</sequence>
<gene>
    <name evidence="2" type="primary">orf44</name>
</gene>
<geneLocation type="chloroplast" evidence="2"/>